<keyword evidence="7" id="KW-0445">Lipid transport</keyword>
<keyword evidence="6 8" id="KW-0732">Signal</keyword>
<dbReference type="Pfam" id="PF02221">
    <property type="entry name" value="E1_DerP2_DerF2"/>
    <property type="match status" value="1"/>
</dbReference>
<comment type="caution">
    <text evidence="10">The sequence shown here is derived from an EMBL/GenBank/DDBJ whole genome shotgun (WGS) entry which is preliminary data.</text>
</comment>
<feature type="chain" id="PRO_5040400559" description="Phosphatidylglycerol/phosphatidylinositol transfer protein" evidence="8">
    <location>
        <begin position="21"/>
        <end position="177"/>
    </location>
</feature>
<evidence type="ECO:0000256" key="3">
    <source>
        <dbReference type="ARBA" id="ARBA00011245"/>
    </source>
</evidence>
<protein>
    <recommendedName>
        <fullName evidence="4">Phosphatidylglycerol/phosphatidylinositol transfer protein</fullName>
    </recommendedName>
</protein>
<dbReference type="Proteomes" id="UP000807353">
    <property type="component" value="Unassembled WGS sequence"/>
</dbReference>
<evidence type="ECO:0000313" key="10">
    <source>
        <dbReference type="EMBL" id="KAF9460819.1"/>
    </source>
</evidence>
<dbReference type="GO" id="GO:0032366">
    <property type="term" value="P:intracellular sterol transport"/>
    <property type="evidence" value="ECO:0007669"/>
    <property type="project" value="InterPro"/>
</dbReference>
<dbReference type="EMBL" id="MU150293">
    <property type="protein sequence ID" value="KAF9460819.1"/>
    <property type="molecule type" value="Genomic_DNA"/>
</dbReference>
<evidence type="ECO:0000256" key="1">
    <source>
        <dbReference type="ARBA" id="ARBA00002053"/>
    </source>
</evidence>
<evidence type="ECO:0000256" key="4">
    <source>
        <dbReference type="ARBA" id="ARBA00016056"/>
    </source>
</evidence>
<evidence type="ECO:0000256" key="8">
    <source>
        <dbReference type="SAM" id="SignalP"/>
    </source>
</evidence>
<dbReference type="InterPro" id="IPR039670">
    <property type="entry name" value="NPC2-like"/>
</dbReference>
<dbReference type="AlphaFoldDB" id="A0A9P5Y176"/>
<dbReference type="PANTHER" id="PTHR11306">
    <property type="entry name" value="NIEMANN PICK TYPE C2 PROTEIN NPC2-RELATED"/>
    <property type="match status" value="1"/>
</dbReference>
<evidence type="ECO:0000256" key="2">
    <source>
        <dbReference type="ARBA" id="ARBA00006370"/>
    </source>
</evidence>
<dbReference type="OrthoDB" id="6409159at2759"/>
<accession>A0A9P5Y176</accession>
<dbReference type="SUPFAM" id="SSF81296">
    <property type="entry name" value="E set domains"/>
    <property type="match status" value="1"/>
</dbReference>
<evidence type="ECO:0000256" key="6">
    <source>
        <dbReference type="ARBA" id="ARBA00022729"/>
    </source>
</evidence>
<dbReference type="GO" id="GO:0032934">
    <property type="term" value="F:sterol binding"/>
    <property type="evidence" value="ECO:0007669"/>
    <property type="project" value="InterPro"/>
</dbReference>
<dbReference type="CDD" id="cd00917">
    <property type="entry name" value="PG-PI_TP"/>
    <property type="match status" value="1"/>
</dbReference>
<dbReference type="InterPro" id="IPR014756">
    <property type="entry name" value="Ig_E-set"/>
</dbReference>
<sequence>MLRSSLFTLFALSIASITYGNPLVSQTPLTNVGRAHTTEGWSYSDCGLASDVVQIESINVSPDPPKPGQALTVTVKAAVTSPIEEGAYADVVVKLGLIKLLQKRFDLCEEAINANATVQCPVEAGVYTIAQTVDLPREIPRAKFSVSVRGFTGEDEDMFCVDLKVDFMKKPFFKVTG</sequence>
<name>A0A9P5Y176_9AGAR</name>
<comment type="subunit">
    <text evidence="3">Monomer.</text>
</comment>
<gene>
    <name evidence="10" type="ORF">BDZ94DRAFT_1222456</name>
</gene>
<dbReference type="PANTHER" id="PTHR11306:SF0">
    <property type="entry name" value="PHOSPHATIDYLGLYCEROL_PHOSPHATIDYLINOSITOL TRANSFER PROTEIN"/>
    <property type="match status" value="1"/>
</dbReference>
<organism evidence="10 11">
    <name type="scientific">Collybia nuda</name>
    <dbReference type="NCBI Taxonomy" id="64659"/>
    <lineage>
        <taxon>Eukaryota</taxon>
        <taxon>Fungi</taxon>
        <taxon>Dikarya</taxon>
        <taxon>Basidiomycota</taxon>
        <taxon>Agaricomycotina</taxon>
        <taxon>Agaricomycetes</taxon>
        <taxon>Agaricomycetidae</taxon>
        <taxon>Agaricales</taxon>
        <taxon>Tricholomatineae</taxon>
        <taxon>Clitocybaceae</taxon>
        <taxon>Collybia</taxon>
    </lineage>
</organism>
<comment type="similarity">
    <text evidence="2">Belongs to the NPC2 family.</text>
</comment>
<evidence type="ECO:0000313" key="11">
    <source>
        <dbReference type="Proteomes" id="UP000807353"/>
    </source>
</evidence>
<comment type="function">
    <text evidence="1">Catalyzes the intermembrane transfer of phosphatidylglycerol and phosphatidylinositol.</text>
</comment>
<keyword evidence="11" id="KW-1185">Reference proteome</keyword>
<dbReference type="Gene3D" id="2.60.40.770">
    <property type="match status" value="1"/>
</dbReference>
<evidence type="ECO:0000256" key="7">
    <source>
        <dbReference type="ARBA" id="ARBA00023055"/>
    </source>
</evidence>
<dbReference type="InterPro" id="IPR003172">
    <property type="entry name" value="ML_dom"/>
</dbReference>
<proteinExistence type="inferred from homology"/>
<evidence type="ECO:0000259" key="9">
    <source>
        <dbReference type="SMART" id="SM00737"/>
    </source>
</evidence>
<evidence type="ECO:0000256" key="5">
    <source>
        <dbReference type="ARBA" id="ARBA00022448"/>
    </source>
</evidence>
<dbReference type="SMART" id="SM00737">
    <property type="entry name" value="ML"/>
    <property type="match status" value="1"/>
</dbReference>
<reference evidence="10" key="1">
    <citation type="submission" date="2020-11" db="EMBL/GenBank/DDBJ databases">
        <authorList>
            <consortium name="DOE Joint Genome Institute"/>
            <person name="Ahrendt S."/>
            <person name="Riley R."/>
            <person name="Andreopoulos W."/>
            <person name="Labutti K."/>
            <person name="Pangilinan J."/>
            <person name="Ruiz-Duenas F.J."/>
            <person name="Barrasa J.M."/>
            <person name="Sanchez-Garcia M."/>
            <person name="Camarero S."/>
            <person name="Miyauchi S."/>
            <person name="Serrano A."/>
            <person name="Linde D."/>
            <person name="Babiker R."/>
            <person name="Drula E."/>
            <person name="Ayuso-Fernandez I."/>
            <person name="Pacheco R."/>
            <person name="Padilla G."/>
            <person name="Ferreira P."/>
            <person name="Barriuso J."/>
            <person name="Kellner H."/>
            <person name="Castanera R."/>
            <person name="Alfaro M."/>
            <person name="Ramirez L."/>
            <person name="Pisabarro A.G."/>
            <person name="Kuo A."/>
            <person name="Tritt A."/>
            <person name="Lipzen A."/>
            <person name="He G."/>
            <person name="Yan M."/>
            <person name="Ng V."/>
            <person name="Cullen D."/>
            <person name="Martin F."/>
            <person name="Rosso M.-N."/>
            <person name="Henrissat B."/>
            <person name="Hibbett D."/>
            <person name="Martinez A.T."/>
            <person name="Grigoriev I.V."/>
        </authorList>
    </citation>
    <scope>NUCLEOTIDE SEQUENCE</scope>
    <source>
        <strain evidence="10">CBS 247.69</strain>
    </source>
</reference>
<feature type="domain" description="MD-2-related lipid-recognition" evidence="9">
    <location>
        <begin position="43"/>
        <end position="165"/>
    </location>
</feature>
<dbReference type="InterPro" id="IPR033917">
    <property type="entry name" value="ML_PG-PI_TP"/>
</dbReference>
<keyword evidence="5" id="KW-0813">Transport</keyword>
<feature type="signal peptide" evidence="8">
    <location>
        <begin position="1"/>
        <end position="20"/>
    </location>
</feature>